<dbReference type="SUPFAM" id="SSF49764">
    <property type="entry name" value="HSP20-like chaperones"/>
    <property type="match status" value="1"/>
</dbReference>
<dbReference type="PROSITE" id="PS01031">
    <property type="entry name" value="SHSP"/>
    <property type="match status" value="1"/>
</dbReference>
<dbReference type="PANTHER" id="PTHR11527">
    <property type="entry name" value="HEAT-SHOCK PROTEIN 20 FAMILY MEMBER"/>
    <property type="match status" value="1"/>
</dbReference>
<feature type="domain" description="SHSP" evidence="4">
    <location>
        <begin position="59"/>
        <end position="180"/>
    </location>
</feature>
<evidence type="ECO:0000313" key="6">
    <source>
        <dbReference type="Proteomes" id="UP000019375"/>
    </source>
</evidence>
<dbReference type="InterPro" id="IPR002068">
    <property type="entry name" value="A-crystallin/Hsp20_dom"/>
</dbReference>
<evidence type="ECO:0000256" key="3">
    <source>
        <dbReference type="RuleBase" id="RU003616"/>
    </source>
</evidence>
<evidence type="ECO:0000259" key="4">
    <source>
        <dbReference type="PROSITE" id="PS01031"/>
    </source>
</evidence>
<dbReference type="CDD" id="cd06464">
    <property type="entry name" value="ACD_sHsps-like"/>
    <property type="match status" value="1"/>
</dbReference>
<proteinExistence type="inferred from homology"/>
<comment type="similarity">
    <text evidence="2 3">Belongs to the small heat shock protein (HSP20) family.</text>
</comment>
<sequence length="183" mass="20665">MAYYAPYFDFFDAINNEVDNFNRALGNYPHNSYNLRQQLPSNSTELPRWFGRDDNGFLSYRSSGVTPAVDILEHDKSYEIRVTVPGIKEKKDINVEYHKDRNEIVISGEVPSSVTKENKGKVKVQEVASGSFRRVISLPEHPGIDADKIKADYSAGILALDVPKRESSPADKSVRKIEISDNK</sequence>
<dbReference type="Pfam" id="PF00011">
    <property type="entry name" value="HSP20"/>
    <property type="match status" value="1"/>
</dbReference>
<accession>A0A8J2T6L7</accession>
<protein>
    <submittedName>
        <fullName evidence="5">ZYBA0S05-03774g1_1</fullName>
    </submittedName>
</protein>
<dbReference type="InterPro" id="IPR008978">
    <property type="entry name" value="HSP20-like_chaperone"/>
</dbReference>
<organism evidence="5 6">
    <name type="scientific">Zygosaccharomyces bailii (strain CLIB 213 / ATCC 58445 / CBS 680 / BCRC 21525 / NBRC 1098 / NCYC 1416 / NRRL Y-2227)</name>
    <dbReference type="NCBI Taxonomy" id="1333698"/>
    <lineage>
        <taxon>Eukaryota</taxon>
        <taxon>Fungi</taxon>
        <taxon>Dikarya</taxon>
        <taxon>Ascomycota</taxon>
        <taxon>Saccharomycotina</taxon>
        <taxon>Saccharomycetes</taxon>
        <taxon>Saccharomycetales</taxon>
        <taxon>Saccharomycetaceae</taxon>
        <taxon>Zygosaccharomyces</taxon>
    </lineage>
</organism>
<evidence type="ECO:0000256" key="2">
    <source>
        <dbReference type="PROSITE-ProRule" id="PRU00285"/>
    </source>
</evidence>
<dbReference type="OrthoDB" id="5511210at2759"/>
<dbReference type="InterPro" id="IPR031107">
    <property type="entry name" value="Small_HSP"/>
</dbReference>
<name>A0A8J2T6L7_ZYGB2</name>
<gene>
    <name evidence="5" type="ORF">BN860_03774g</name>
</gene>
<evidence type="ECO:0000313" key="5">
    <source>
        <dbReference type="EMBL" id="CDF89875.1"/>
    </source>
</evidence>
<keyword evidence="1" id="KW-0346">Stress response</keyword>
<keyword evidence="6" id="KW-1185">Reference proteome</keyword>
<evidence type="ECO:0000256" key="1">
    <source>
        <dbReference type="ARBA" id="ARBA00023016"/>
    </source>
</evidence>
<dbReference type="AlphaFoldDB" id="A0A8J2T6L7"/>
<dbReference type="Proteomes" id="UP000019375">
    <property type="component" value="Unassembled WGS sequence"/>
</dbReference>
<reference evidence="6" key="1">
    <citation type="journal article" date="2013" name="Genome Announc.">
        <title>Genome sequence of the food spoilage yeast Zygosaccharomyces bailii CLIB 213(T).</title>
        <authorList>
            <person name="Galeote V."/>
            <person name="Bigey F."/>
            <person name="Devillers H."/>
            <person name="Neuveglise C."/>
            <person name="Dequin S."/>
        </authorList>
    </citation>
    <scope>NUCLEOTIDE SEQUENCE [LARGE SCALE GENOMIC DNA]</scope>
    <source>
        <strain evidence="6">CLIB 213 / ATCC 58445 / CBS 680 / CCRC 21525 / NBRC 1098 / NCYC 1416 / NRRL Y-2227</strain>
    </source>
</reference>
<dbReference type="Gene3D" id="2.60.40.790">
    <property type="match status" value="1"/>
</dbReference>
<dbReference type="EMBL" id="HG316458">
    <property type="protein sequence ID" value="CDF89875.1"/>
    <property type="molecule type" value="Genomic_DNA"/>
</dbReference>